<keyword evidence="5" id="KW-1185">Reference proteome</keyword>
<dbReference type="Gene3D" id="2.60.40.1700">
    <property type="entry name" value="Protein-arginine deiminase, central domain"/>
    <property type="match status" value="1"/>
</dbReference>
<evidence type="ECO:0000256" key="2">
    <source>
        <dbReference type="SAM" id="SignalP"/>
    </source>
</evidence>
<dbReference type="EMBL" id="BAGZ01000022">
    <property type="protein sequence ID" value="GAB79319.1"/>
    <property type="molecule type" value="Genomic_DNA"/>
</dbReference>
<dbReference type="PANTHER" id="PTHR10837">
    <property type="entry name" value="PEPTIDYLARGININE DEIMINASE"/>
    <property type="match status" value="1"/>
</dbReference>
<sequence>MSVTVPVRRSRLALLAALSAGSLGVLSLSACNGVLPLGKGSVPIELRVDANRDGKVDLTGESDKNGQEATVERGAVFLANVDDDAGRCEPAQDGVIRPLNDLADCHDGTDDIVNGPEDEKDLAPIRTVPRDVPEDATAQVKVDGAAAERTRLFLKRDDQWKMITEKDQITAAELKKGLVLGLEGRDVLRDADTWDGVAEVHISVTSGGRKNESTVKLRQAPLLAQHAAQKAVTVFIGPEESGHADAPGFKDGLKKLVEAEGATLNQLTDSDDLWARGLFEPMYQQLPTETGEMHSMRVLALSDQARDANRSVYRLRGQDVGVIRTGTAESEETLNSMGNHENLPPHRVGDRNFPLGRPLVGHRLSVPTDYPRGDEKPKAPEKPAEDGGGNPGTEEPVITPVLHRQAPTEDKKPEEKTPRTPSEATTKFFRAQSNAEPLILDVGFLRTGHVGEIVQVVPADTERGWRIAVADPKAGSELVDRLLKDGRGGQPYARNEAESLEQTWNPATRRHNANAAEIMTKNVDRLRQALDLKDDEIIRVPVLFRTAEKIYDDENGSQPRSDDPNDNGYVTSLLPNAVDGLVLRKGKIVLPEEHGPQDGQGKDVLQEAVKEAYTKAGLEVAFLDDRRPLHIDEADIHQGTNVFREMTSDAVKKP</sequence>
<evidence type="ECO:0000256" key="1">
    <source>
        <dbReference type="SAM" id="MobiDB-lite"/>
    </source>
</evidence>
<keyword evidence="2" id="KW-0732">Signal</keyword>
<feature type="compositionally biased region" description="Basic and acidic residues" evidence="1">
    <location>
        <begin position="406"/>
        <end position="418"/>
    </location>
</feature>
<dbReference type="Gene3D" id="3.75.10.10">
    <property type="entry name" value="L-arginine/glycine Amidinotransferase, Chain A"/>
    <property type="match status" value="1"/>
</dbReference>
<evidence type="ECO:0000259" key="3">
    <source>
        <dbReference type="Pfam" id="PF03068"/>
    </source>
</evidence>
<dbReference type="PANTHER" id="PTHR10837:SF8">
    <property type="entry name" value="PROTEIN-ARGININE DEIMINASE"/>
    <property type="match status" value="1"/>
</dbReference>
<dbReference type="OrthoDB" id="249764at2"/>
<accession>K6VRD2</accession>
<protein>
    <recommendedName>
        <fullName evidence="3">Protein-arginine deiminase C-terminal domain-containing protein</fullName>
    </recommendedName>
</protein>
<proteinExistence type="predicted"/>
<organism evidence="4 5">
    <name type="scientific">Austwickia chelonae NBRC 105200</name>
    <dbReference type="NCBI Taxonomy" id="1184607"/>
    <lineage>
        <taxon>Bacteria</taxon>
        <taxon>Bacillati</taxon>
        <taxon>Actinomycetota</taxon>
        <taxon>Actinomycetes</taxon>
        <taxon>Micrococcales</taxon>
        <taxon>Dermatophilaceae</taxon>
        <taxon>Austwickia</taxon>
    </lineage>
</organism>
<name>K6VRD2_9MICO</name>
<dbReference type="eggNOG" id="COG1193">
    <property type="taxonomic scope" value="Bacteria"/>
</dbReference>
<reference evidence="4 5" key="1">
    <citation type="submission" date="2012-08" db="EMBL/GenBank/DDBJ databases">
        <title>Whole genome shotgun sequence of Austwickia chelonae NBRC 105200.</title>
        <authorList>
            <person name="Yoshida I."/>
            <person name="Hosoyama A."/>
            <person name="Tsuchikane K."/>
            <person name="Katsumata H."/>
            <person name="Ando Y."/>
            <person name="Ohji S."/>
            <person name="Hamada M."/>
            <person name="Tamura T."/>
            <person name="Yamazoe A."/>
            <person name="Yamazaki S."/>
            <person name="Fujita N."/>
        </authorList>
    </citation>
    <scope>NUCLEOTIDE SEQUENCE [LARGE SCALE GENOMIC DNA]</scope>
    <source>
        <strain evidence="4 5">NBRC 105200</strain>
    </source>
</reference>
<dbReference type="GO" id="GO:0005509">
    <property type="term" value="F:calcium ion binding"/>
    <property type="evidence" value="ECO:0007669"/>
    <property type="project" value="InterPro"/>
</dbReference>
<dbReference type="RefSeq" id="WP_006504077.1">
    <property type="nucleotide sequence ID" value="NZ_BAGZ01000022.1"/>
</dbReference>
<feature type="region of interest" description="Disordered" evidence="1">
    <location>
        <begin position="328"/>
        <end position="427"/>
    </location>
</feature>
<comment type="caution">
    <text evidence="4">The sequence shown here is derived from an EMBL/GenBank/DDBJ whole genome shotgun (WGS) entry which is preliminary data.</text>
</comment>
<feature type="compositionally biased region" description="Basic and acidic residues" evidence="1">
    <location>
        <begin position="371"/>
        <end position="385"/>
    </location>
</feature>
<dbReference type="InterPro" id="IPR036556">
    <property type="entry name" value="PAD_central_sf"/>
</dbReference>
<feature type="signal peptide" evidence="2">
    <location>
        <begin position="1"/>
        <end position="30"/>
    </location>
</feature>
<dbReference type="SUPFAM" id="SSF110083">
    <property type="entry name" value="Peptidylarginine deiminase Pad4, middle domain"/>
    <property type="match status" value="1"/>
</dbReference>
<dbReference type="InterPro" id="IPR004303">
    <property type="entry name" value="PAD"/>
</dbReference>
<dbReference type="GO" id="GO:0005737">
    <property type="term" value="C:cytoplasm"/>
    <property type="evidence" value="ECO:0007669"/>
    <property type="project" value="InterPro"/>
</dbReference>
<dbReference type="Proteomes" id="UP000008495">
    <property type="component" value="Unassembled WGS sequence"/>
</dbReference>
<dbReference type="SUPFAM" id="SSF55909">
    <property type="entry name" value="Pentein"/>
    <property type="match status" value="2"/>
</dbReference>
<evidence type="ECO:0000313" key="5">
    <source>
        <dbReference type="Proteomes" id="UP000008495"/>
    </source>
</evidence>
<feature type="chain" id="PRO_5039460568" description="Protein-arginine deiminase C-terminal domain-containing protein" evidence="2">
    <location>
        <begin position="31"/>
        <end position="654"/>
    </location>
</feature>
<dbReference type="InterPro" id="IPR013530">
    <property type="entry name" value="PAD_C"/>
</dbReference>
<dbReference type="STRING" id="100225.SAMN05421595_2629"/>
<dbReference type="Pfam" id="PF03068">
    <property type="entry name" value="PAD"/>
    <property type="match status" value="2"/>
</dbReference>
<dbReference type="GO" id="GO:0004668">
    <property type="term" value="F:protein-arginine deiminase activity"/>
    <property type="evidence" value="ECO:0007669"/>
    <property type="project" value="InterPro"/>
</dbReference>
<dbReference type="AlphaFoldDB" id="K6VRD2"/>
<evidence type="ECO:0000313" key="4">
    <source>
        <dbReference type="EMBL" id="GAB79319.1"/>
    </source>
</evidence>
<feature type="domain" description="Protein-arginine deiminase C-terminal" evidence="3">
    <location>
        <begin position="212"/>
        <end position="367"/>
    </location>
</feature>
<feature type="domain" description="Protein-arginine deiminase C-terminal" evidence="3">
    <location>
        <begin position="417"/>
        <end position="646"/>
    </location>
</feature>
<gene>
    <name evidence="4" type="ORF">AUCHE_22_00890</name>
</gene>